<reference evidence="2" key="1">
    <citation type="submission" date="2019-08" db="EMBL/GenBank/DDBJ databases">
        <authorList>
            <person name="Kucharzyk K."/>
            <person name="Murdoch R.W."/>
            <person name="Higgins S."/>
            <person name="Loffler F."/>
        </authorList>
    </citation>
    <scope>NUCLEOTIDE SEQUENCE</scope>
</reference>
<comment type="caution">
    <text evidence="2">The sequence shown here is derived from an EMBL/GenBank/DDBJ whole genome shotgun (WGS) entry which is preliminary data.</text>
</comment>
<accession>A0A645ID87</accession>
<evidence type="ECO:0008006" key="3">
    <source>
        <dbReference type="Google" id="ProtNLM"/>
    </source>
</evidence>
<evidence type="ECO:0000313" key="2">
    <source>
        <dbReference type="EMBL" id="MPN49265.1"/>
    </source>
</evidence>
<protein>
    <recommendedName>
        <fullName evidence="3">Aerotolerance regulator BatA</fullName>
    </recommendedName>
</protein>
<organism evidence="2">
    <name type="scientific">bioreactor metagenome</name>
    <dbReference type="NCBI Taxonomy" id="1076179"/>
    <lineage>
        <taxon>unclassified sequences</taxon>
        <taxon>metagenomes</taxon>
        <taxon>ecological metagenomes</taxon>
    </lineage>
</organism>
<keyword evidence="1" id="KW-0472">Membrane</keyword>
<gene>
    <name evidence="2" type="ORF">SDC9_196880</name>
</gene>
<dbReference type="Gene3D" id="3.40.50.410">
    <property type="entry name" value="von Willebrand factor, type A domain"/>
    <property type="match status" value="1"/>
</dbReference>
<sequence>MAKTFGVRVYTIGVGSRGMVNIPVQTPMGTQYQQIESMFDERPLMEIASMTGGKYFRATNNEKLRSIYQEIDQMEKTKINVKEFSKKYEQYFLFALVGFILLVVELLLRNAYLRKLP</sequence>
<dbReference type="InterPro" id="IPR036465">
    <property type="entry name" value="vWFA_dom_sf"/>
</dbReference>
<dbReference type="SUPFAM" id="SSF53300">
    <property type="entry name" value="vWA-like"/>
    <property type="match status" value="1"/>
</dbReference>
<keyword evidence="1" id="KW-1133">Transmembrane helix</keyword>
<proteinExistence type="predicted"/>
<name>A0A645ID87_9ZZZZ</name>
<evidence type="ECO:0000256" key="1">
    <source>
        <dbReference type="SAM" id="Phobius"/>
    </source>
</evidence>
<dbReference type="AlphaFoldDB" id="A0A645ID87"/>
<keyword evidence="1" id="KW-0812">Transmembrane</keyword>
<feature type="transmembrane region" description="Helical" evidence="1">
    <location>
        <begin position="91"/>
        <end position="108"/>
    </location>
</feature>
<dbReference type="EMBL" id="VSSQ01112339">
    <property type="protein sequence ID" value="MPN49265.1"/>
    <property type="molecule type" value="Genomic_DNA"/>
</dbReference>